<name>A0A381VX61_9ZZZZ</name>
<sequence>MRIEKQKREMLYVRELKKAHWHVKLVKICDITANIIDLENTSYLKKEKINHWKGKKLYLIAIKNGLIKNKKKIPHLKIIFDNLNCGLAKFGQSQVSI</sequence>
<dbReference type="AlphaFoldDB" id="A0A381VX61"/>
<gene>
    <name evidence="1" type="ORF">METZ01_LOCUS97719</name>
</gene>
<dbReference type="EMBL" id="UINC01010052">
    <property type="protein sequence ID" value="SVA44865.1"/>
    <property type="molecule type" value="Genomic_DNA"/>
</dbReference>
<organism evidence="1">
    <name type="scientific">marine metagenome</name>
    <dbReference type="NCBI Taxonomy" id="408172"/>
    <lineage>
        <taxon>unclassified sequences</taxon>
        <taxon>metagenomes</taxon>
        <taxon>ecological metagenomes</taxon>
    </lineage>
</organism>
<evidence type="ECO:0000313" key="1">
    <source>
        <dbReference type="EMBL" id="SVA44865.1"/>
    </source>
</evidence>
<protein>
    <submittedName>
        <fullName evidence="1">Uncharacterized protein</fullName>
    </submittedName>
</protein>
<proteinExistence type="predicted"/>
<reference evidence="1" key="1">
    <citation type="submission" date="2018-05" db="EMBL/GenBank/DDBJ databases">
        <authorList>
            <person name="Lanie J.A."/>
            <person name="Ng W.-L."/>
            <person name="Kazmierczak K.M."/>
            <person name="Andrzejewski T.M."/>
            <person name="Davidsen T.M."/>
            <person name="Wayne K.J."/>
            <person name="Tettelin H."/>
            <person name="Glass J.I."/>
            <person name="Rusch D."/>
            <person name="Podicherti R."/>
            <person name="Tsui H.-C.T."/>
            <person name="Winkler M.E."/>
        </authorList>
    </citation>
    <scope>NUCLEOTIDE SEQUENCE</scope>
</reference>
<accession>A0A381VX61</accession>